<evidence type="ECO:0000313" key="1">
    <source>
        <dbReference type="EMBL" id="KIK36656.1"/>
    </source>
</evidence>
<dbReference type="Proteomes" id="UP000054485">
    <property type="component" value="Unassembled WGS sequence"/>
</dbReference>
<reference evidence="2" key="2">
    <citation type="submission" date="2015-01" db="EMBL/GenBank/DDBJ databases">
        <title>Evolutionary Origins and Diversification of the Mycorrhizal Mutualists.</title>
        <authorList>
            <consortium name="DOE Joint Genome Institute"/>
            <consortium name="Mycorrhizal Genomics Consortium"/>
            <person name="Kohler A."/>
            <person name="Kuo A."/>
            <person name="Nagy L.G."/>
            <person name="Floudas D."/>
            <person name="Copeland A."/>
            <person name="Barry K.W."/>
            <person name="Cichocki N."/>
            <person name="Veneault-Fourrey C."/>
            <person name="LaButti K."/>
            <person name="Lindquist E.A."/>
            <person name="Lipzen A."/>
            <person name="Lundell T."/>
            <person name="Morin E."/>
            <person name="Murat C."/>
            <person name="Riley R."/>
            <person name="Ohm R."/>
            <person name="Sun H."/>
            <person name="Tunlid A."/>
            <person name="Henrissat B."/>
            <person name="Grigoriev I.V."/>
            <person name="Hibbett D.S."/>
            <person name="Martin F."/>
        </authorList>
    </citation>
    <scope>NUCLEOTIDE SEQUENCE [LARGE SCALE GENOMIC DNA]</scope>
    <source>
        <strain evidence="2">UH-Slu-Lm8-n1</strain>
    </source>
</reference>
<proteinExistence type="predicted"/>
<dbReference type="AlphaFoldDB" id="A0A0D0A4U5"/>
<dbReference type="EMBL" id="KN835510">
    <property type="protein sequence ID" value="KIK36656.1"/>
    <property type="molecule type" value="Genomic_DNA"/>
</dbReference>
<organism evidence="1 2">
    <name type="scientific">Suillus luteus UH-Slu-Lm8-n1</name>
    <dbReference type="NCBI Taxonomy" id="930992"/>
    <lineage>
        <taxon>Eukaryota</taxon>
        <taxon>Fungi</taxon>
        <taxon>Dikarya</taxon>
        <taxon>Basidiomycota</taxon>
        <taxon>Agaricomycotina</taxon>
        <taxon>Agaricomycetes</taxon>
        <taxon>Agaricomycetidae</taxon>
        <taxon>Boletales</taxon>
        <taxon>Suillineae</taxon>
        <taxon>Suillaceae</taxon>
        <taxon>Suillus</taxon>
    </lineage>
</organism>
<keyword evidence="2" id="KW-1185">Reference proteome</keyword>
<sequence>MCSNYSPTHERTVGEITLESPHFHNQVKITFVYLICPQETSVLLDFQIGMCSKPCCTSELFMYVQCTSNSRVACKAPDQRQQPIH</sequence>
<protein>
    <submittedName>
        <fullName evidence="1">Uncharacterized protein</fullName>
    </submittedName>
</protein>
<accession>A0A0D0A4U5</accession>
<dbReference type="HOGENOM" id="CLU_2514148_0_0_1"/>
<gene>
    <name evidence="1" type="ORF">CY34DRAFT_499912</name>
</gene>
<name>A0A0D0A4U5_9AGAM</name>
<evidence type="ECO:0000313" key="2">
    <source>
        <dbReference type="Proteomes" id="UP000054485"/>
    </source>
</evidence>
<reference evidence="1 2" key="1">
    <citation type="submission" date="2014-04" db="EMBL/GenBank/DDBJ databases">
        <authorList>
            <consortium name="DOE Joint Genome Institute"/>
            <person name="Kuo A."/>
            <person name="Ruytinx J."/>
            <person name="Rineau F."/>
            <person name="Colpaert J."/>
            <person name="Kohler A."/>
            <person name="Nagy L.G."/>
            <person name="Floudas D."/>
            <person name="Copeland A."/>
            <person name="Barry K.W."/>
            <person name="Cichocki N."/>
            <person name="Veneault-Fourrey C."/>
            <person name="LaButti K."/>
            <person name="Lindquist E.A."/>
            <person name="Lipzen A."/>
            <person name="Lundell T."/>
            <person name="Morin E."/>
            <person name="Murat C."/>
            <person name="Sun H."/>
            <person name="Tunlid A."/>
            <person name="Henrissat B."/>
            <person name="Grigoriev I.V."/>
            <person name="Hibbett D.S."/>
            <person name="Martin F."/>
            <person name="Nordberg H.P."/>
            <person name="Cantor M.N."/>
            <person name="Hua S.X."/>
        </authorList>
    </citation>
    <scope>NUCLEOTIDE SEQUENCE [LARGE SCALE GENOMIC DNA]</scope>
    <source>
        <strain evidence="1 2">UH-Slu-Lm8-n1</strain>
    </source>
</reference>
<dbReference type="InParanoid" id="A0A0D0A4U5"/>